<sequence>MDETTYAPQTEVEKATLRVIAADRYAREEDPNADAESEHADELLALACRDLVDAVNAGDPREWPIGWACGEVGTGWPNGTDGRPVHTQPCRFRPDHDGRHDWAIAEDAAEAAKPAGFIVLIRENDRWCDNWDGEVHPDQAAGSAALDVARSAGYEAVLVAAVPVAAEPTETAEQSTAIVHANLLRMGCAGLTEPAPEAVR</sequence>
<keyword evidence="2" id="KW-1185">Reference proteome</keyword>
<dbReference type="RefSeq" id="WP_120780095.1">
    <property type="nucleotide sequence ID" value="NZ_JBHLUP010000002.1"/>
</dbReference>
<organism evidence="1 2">
    <name type="scientific">Micromonospora costi</name>
    <dbReference type="NCBI Taxonomy" id="1530042"/>
    <lineage>
        <taxon>Bacteria</taxon>
        <taxon>Bacillati</taxon>
        <taxon>Actinomycetota</taxon>
        <taxon>Actinomycetes</taxon>
        <taxon>Micromonosporales</taxon>
        <taxon>Micromonosporaceae</taxon>
        <taxon>Micromonospora</taxon>
    </lineage>
</organism>
<proteinExistence type="predicted"/>
<evidence type="ECO:0000313" key="2">
    <source>
        <dbReference type="Proteomes" id="UP000279968"/>
    </source>
</evidence>
<name>A0A3B0A5W2_9ACTN</name>
<dbReference type="AlphaFoldDB" id="A0A3B0A5W2"/>
<evidence type="ECO:0000313" key="1">
    <source>
        <dbReference type="EMBL" id="RKN55912.1"/>
    </source>
</evidence>
<protein>
    <submittedName>
        <fullName evidence="1">Uncharacterized protein</fullName>
    </submittedName>
</protein>
<dbReference type="OrthoDB" id="9943734at2"/>
<accession>A0A3B0A5W2</accession>
<reference evidence="1 2" key="1">
    <citation type="journal article" date="2015" name="Int. J. Syst. Evol. Microbiol.">
        <title>Micromonospora costi sp. nov., isolated from a leaf of Costus speciosus.</title>
        <authorList>
            <person name="Thawai C."/>
        </authorList>
    </citation>
    <scope>NUCLEOTIDE SEQUENCE [LARGE SCALE GENOMIC DNA]</scope>
    <source>
        <strain evidence="1 2">CS1-12</strain>
    </source>
</reference>
<gene>
    <name evidence="1" type="ORF">D7193_15080</name>
</gene>
<comment type="caution">
    <text evidence="1">The sequence shown here is derived from an EMBL/GenBank/DDBJ whole genome shotgun (WGS) entry which is preliminary data.</text>
</comment>
<dbReference type="Proteomes" id="UP000279968">
    <property type="component" value="Unassembled WGS sequence"/>
</dbReference>
<dbReference type="EMBL" id="RBAN01000002">
    <property type="protein sequence ID" value="RKN55912.1"/>
    <property type="molecule type" value="Genomic_DNA"/>
</dbReference>